<feature type="domain" description="UDENN" evidence="1">
    <location>
        <begin position="5"/>
        <end position="456"/>
    </location>
</feature>
<dbReference type="OrthoDB" id="10266080at2759"/>
<dbReference type="eggNOG" id="KOG3569">
    <property type="taxonomic scope" value="Eukaryota"/>
</dbReference>
<dbReference type="VEuPathDB" id="FungiDB:H310_07078"/>
<protein>
    <recommendedName>
        <fullName evidence="1">UDENN domain-containing protein</fullName>
    </recommendedName>
</protein>
<dbReference type="GO" id="GO:0032456">
    <property type="term" value="P:endocytic recycling"/>
    <property type="evidence" value="ECO:0007669"/>
    <property type="project" value="TreeGrafter"/>
</dbReference>
<dbReference type="Pfam" id="PF02141">
    <property type="entry name" value="DENN"/>
    <property type="match status" value="1"/>
</dbReference>
<dbReference type="SMART" id="SM00799">
    <property type="entry name" value="DENN"/>
    <property type="match status" value="1"/>
</dbReference>
<dbReference type="GO" id="GO:0006897">
    <property type="term" value="P:endocytosis"/>
    <property type="evidence" value="ECO:0007669"/>
    <property type="project" value="TreeGrafter"/>
</dbReference>
<gene>
    <name evidence="2" type="ORF">H310_07078</name>
</gene>
<dbReference type="InterPro" id="IPR043153">
    <property type="entry name" value="DENN_C"/>
</dbReference>
<dbReference type="PANTHER" id="PTHR13196">
    <property type="entry name" value="DENN DOMAIN-CONTAINING"/>
    <property type="match status" value="1"/>
</dbReference>
<dbReference type="RefSeq" id="XP_008870588.1">
    <property type="nucleotide sequence ID" value="XM_008872366.1"/>
</dbReference>
<dbReference type="GeneID" id="20084128"/>
<evidence type="ECO:0000313" key="2">
    <source>
        <dbReference type="EMBL" id="ETW00453.1"/>
    </source>
</evidence>
<dbReference type="Gene3D" id="3.40.50.11500">
    <property type="match status" value="1"/>
</dbReference>
<dbReference type="GO" id="GO:0005085">
    <property type="term" value="F:guanyl-nucleotide exchange factor activity"/>
    <property type="evidence" value="ECO:0007669"/>
    <property type="project" value="InterPro"/>
</dbReference>
<dbReference type="STRING" id="157072.A0A024U4D8"/>
<proteinExistence type="predicted"/>
<dbReference type="GO" id="GO:0005829">
    <property type="term" value="C:cytosol"/>
    <property type="evidence" value="ECO:0007669"/>
    <property type="project" value="TreeGrafter"/>
</dbReference>
<accession>A0A024U4D8</accession>
<dbReference type="GO" id="GO:1901981">
    <property type="term" value="F:phosphatidylinositol phosphate binding"/>
    <property type="evidence" value="ECO:0007669"/>
    <property type="project" value="TreeGrafter"/>
</dbReference>
<dbReference type="AlphaFoldDB" id="A0A024U4D8"/>
<dbReference type="InterPro" id="IPR001194">
    <property type="entry name" value="cDENN_dom"/>
</dbReference>
<name>A0A024U4D8_9STRA</name>
<evidence type="ECO:0000259" key="1">
    <source>
        <dbReference type="PROSITE" id="PS50211"/>
    </source>
</evidence>
<organism evidence="2">
    <name type="scientific">Aphanomyces invadans</name>
    <dbReference type="NCBI Taxonomy" id="157072"/>
    <lineage>
        <taxon>Eukaryota</taxon>
        <taxon>Sar</taxon>
        <taxon>Stramenopiles</taxon>
        <taxon>Oomycota</taxon>
        <taxon>Saprolegniomycetes</taxon>
        <taxon>Saprolegniales</taxon>
        <taxon>Verrucalvaceae</taxon>
        <taxon>Aphanomyces</taxon>
    </lineage>
</organism>
<reference evidence="2" key="1">
    <citation type="submission" date="2013-12" db="EMBL/GenBank/DDBJ databases">
        <title>The Genome Sequence of Aphanomyces invadans NJM9701.</title>
        <authorList>
            <consortium name="The Broad Institute Genomics Platform"/>
            <person name="Russ C."/>
            <person name="Tyler B."/>
            <person name="van West P."/>
            <person name="Dieguez-Uribeondo J."/>
            <person name="Young S.K."/>
            <person name="Zeng Q."/>
            <person name="Gargeya S."/>
            <person name="Fitzgerald M."/>
            <person name="Abouelleil A."/>
            <person name="Alvarado L."/>
            <person name="Chapman S.B."/>
            <person name="Gainer-Dewar J."/>
            <person name="Goldberg J."/>
            <person name="Griggs A."/>
            <person name="Gujja S."/>
            <person name="Hansen M."/>
            <person name="Howarth C."/>
            <person name="Imamovic A."/>
            <person name="Ireland A."/>
            <person name="Larimer J."/>
            <person name="McCowan C."/>
            <person name="Murphy C."/>
            <person name="Pearson M."/>
            <person name="Poon T.W."/>
            <person name="Priest M."/>
            <person name="Roberts A."/>
            <person name="Saif S."/>
            <person name="Shea T."/>
            <person name="Sykes S."/>
            <person name="Wortman J."/>
            <person name="Nusbaum C."/>
            <person name="Birren B."/>
        </authorList>
    </citation>
    <scope>NUCLEOTIDE SEQUENCE [LARGE SCALE GENOMIC DNA]</scope>
    <source>
        <strain evidence="2">NJM9701</strain>
    </source>
</reference>
<dbReference type="InterPro" id="IPR037516">
    <property type="entry name" value="Tripartite_DENN"/>
</dbReference>
<dbReference type="EMBL" id="KI913964">
    <property type="protein sequence ID" value="ETW00453.1"/>
    <property type="molecule type" value="Genomic_DNA"/>
</dbReference>
<dbReference type="InterPro" id="IPR040032">
    <property type="entry name" value="DENND1A/B/C"/>
</dbReference>
<dbReference type="PANTHER" id="PTHR13196:SF14">
    <property type="entry name" value="UDENN DOMAIN-CONTAINING PROTEIN"/>
    <property type="match status" value="1"/>
</dbReference>
<sequence length="685" mass="76894">MTLFEDVIIVEFEKQTQTPQIAWRYLTDAACAHVNNKSTIPVGLAAICAPAAGKFQKRGMEFTFTISDGRARQQYGYVKQIFVVTEDMSTQVVCILGPKPMYVWFTWVLRLFHARLLHDPSRRSAVTLLNAVRKAADADFTFRLALDHSTNPALYTFPLHPPGTFGLRTMDPHILNNRSFTNKLQSPTVLLVLLSALLHEQKVLLVHDERDVLRGTCQLLLRLLVPFTWKHLLIPVLPLDLLSYAQAPIPYLLGLTTDAYSRAALTNAIVFNLHEERIELHNLYAGFPTLCCDECPFIPPESNAAVPFAKLASSARTYAARTAVPSLLFGSVLNLWTPSAGHAATGNAPHSNLVDAFRHDLQHCFMNTPDGIEACVNALFLHVFGQIDWTRVGTTQEATERFQRAIAGQYPPSMVRFFTGLCSREVLGLYFTHALSTKATHFHGPLAVCSRGADQTYAALKRALQKRATYIQEYPSIVQILNGFCSTTAGTNERDFTTKELRPLADASYHMDQCALMVDILWERLGDANFSTLSCVLQVLVFLAIYGCEIAMEYMRFKECQRDHCQFLQQHPAKCIVDKAALLLDFMASPHRWFTMRATRSQELWLSTVVFPRLDIWTLSKRTSAIPPFATLHHTIGRFHQPVHSVNLLDLDFHVPASPGLTSKSTHELHGDPFDANASFPTHWG</sequence>
<dbReference type="PROSITE" id="PS50211">
    <property type="entry name" value="DENN"/>
    <property type="match status" value="1"/>
</dbReference>
<dbReference type="Gene3D" id="3.30.450.200">
    <property type="match status" value="1"/>
</dbReference>